<reference evidence="1" key="1">
    <citation type="journal article" date="2014" name="BMC Genomics">
        <title>The Babesia bovis gene and promoter model: an update from full-length EST analysis.</title>
        <authorList>
            <person name="Yamagishi J."/>
            <person name="Wakaguri H."/>
            <person name="Yokoyama N."/>
            <person name="Yamashita R."/>
            <person name="Suzuki Y."/>
            <person name="Xuan X."/>
            <person name="Igarashi I."/>
        </authorList>
    </citation>
    <scope>NUCLEOTIDE SEQUENCE</scope>
    <source>
        <strain evidence="1">Texas</strain>
    </source>
</reference>
<name>S6B5Q5_BABBO</name>
<dbReference type="AlphaFoldDB" id="S6B5Q5"/>
<proteinExistence type="evidence at transcript level"/>
<evidence type="ECO:0000313" key="1">
    <source>
        <dbReference type="EMBL" id="BAN64346.1"/>
    </source>
</evidence>
<dbReference type="EMBL" id="AK440552">
    <property type="protein sequence ID" value="BAN64346.1"/>
    <property type="molecule type" value="mRNA"/>
</dbReference>
<sequence length="69" mass="7858">MDLLLEVVLSKITRSGTTWLLIAAWIQGRALSLLNLPSDMMTNIFLCSVWPSRYLRTYLNSSGKPVSWE</sequence>
<organism evidence="1">
    <name type="scientific">Babesia bovis</name>
    <dbReference type="NCBI Taxonomy" id="5865"/>
    <lineage>
        <taxon>Eukaryota</taxon>
        <taxon>Sar</taxon>
        <taxon>Alveolata</taxon>
        <taxon>Apicomplexa</taxon>
        <taxon>Aconoidasida</taxon>
        <taxon>Piroplasmida</taxon>
        <taxon>Babesiidae</taxon>
        <taxon>Babesia</taxon>
    </lineage>
</organism>
<protein>
    <submittedName>
        <fullName evidence="1">Uncharacterized protein</fullName>
    </submittedName>
</protein>
<accession>S6B5Q5</accession>